<dbReference type="InterPro" id="IPR050275">
    <property type="entry name" value="PGM_Phosphatase"/>
</dbReference>
<dbReference type="EMBL" id="CP041765">
    <property type="protein sequence ID" value="QDQ99333.1"/>
    <property type="molecule type" value="Genomic_DNA"/>
</dbReference>
<organism evidence="4 5">
    <name type="scientific">Tomitella fengzijianii</name>
    <dbReference type="NCBI Taxonomy" id="2597660"/>
    <lineage>
        <taxon>Bacteria</taxon>
        <taxon>Bacillati</taxon>
        <taxon>Actinomycetota</taxon>
        <taxon>Actinomycetes</taxon>
        <taxon>Mycobacteriales</taxon>
        <taxon>Tomitella</taxon>
    </lineage>
</organism>
<evidence type="ECO:0000256" key="1">
    <source>
        <dbReference type="PIRSR" id="PIRSR613078-1"/>
    </source>
</evidence>
<feature type="active site" description="Proton donor/acceptor" evidence="1">
    <location>
        <position position="101"/>
    </location>
</feature>
<keyword evidence="3" id="KW-1133">Transmembrane helix</keyword>
<gene>
    <name evidence="4" type="ORF">FO059_12805</name>
</gene>
<dbReference type="Proteomes" id="UP000317344">
    <property type="component" value="Chromosome"/>
</dbReference>
<dbReference type="InterPro" id="IPR029033">
    <property type="entry name" value="His_PPase_superfam"/>
</dbReference>
<feature type="transmembrane region" description="Helical" evidence="3">
    <location>
        <begin position="168"/>
        <end position="188"/>
    </location>
</feature>
<keyword evidence="5" id="KW-1185">Reference proteome</keyword>
<dbReference type="InterPro" id="IPR001345">
    <property type="entry name" value="PG/BPGM_mutase_AS"/>
</dbReference>
<protein>
    <submittedName>
        <fullName evidence="4">Histidine phosphatase family protein</fullName>
    </submittedName>
</protein>
<dbReference type="SUPFAM" id="SSF53254">
    <property type="entry name" value="Phosphoglycerate mutase-like"/>
    <property type="match status" value="1"/>
</dbReference>
<name>A0A516X8H8_9ACTN</name>
<dbReference type="GO" id="GO:0005737">
    <property type="term" value="C:cytoplasm"/>
    <property type="evidence" value="ECO:0007669"/>
    <property type="project" value="TreeGrafter"/>
</dbReference>
<keyword evidence="3" id="KW-0472">Membrane</keyword>
<dbReference type="PROSITE" id="PS00175">
    <property type="entry name" value="PG_MUTASE"/>
    <property type="match status" value="1"/>
</dbReference>
<feature type="binding site" evidence="2">
    <location>
        <position position="77"/>
    </location>
    <ligand>
        <name>substrate</name>
    </ligand>
</feature>
<evidence type="ECO:0000256" key="2">
    <source>
        <dbReference type="PIRSR" id="PIRSR613078-2"/>
    </source>
</evidence>
<feature type="binding site" evidence="2">
    <location>
        <begin position="27"/>
        <end position="34"/>
    </location>
    <ligand>
        <name>substrate</name>
    </ligand>
</feature>
<dbReference type="SMART" id="SM00855">
    <property type="entry name" value="PGAM"/>
    <property type="match status" value="1"/>
</dbReference>
<evidence type="ECO:0000313" key="4">
    <source>
        <dbReference type="EMBL" id="QDQ99333.1"/>
    </source>
</evidence>
<sequence length="235" mass="25058">MPRGALRRHGRAGGVGQVTGRRVVLLRHGQTEHNAESRMQGQLDTSLSELGERQARAAGAAFAGMHPHAIVSSDLHRAYDTALAVGAATGVAVQTDPRLRETHLGEWQGRTHYEVDAVHPGARDHWRADATWAPPGGESRVQVAARAVPVVEEFVTRMDRRGTWADRPLLVVAHGGVIAAVTAALLGLPVDRWPVIGGIGNTGWAELGSRMGRSSPQWRLNVWNADAGSGDGIVG</sequence>
<dbReference type="Pfam" id="PF00300">
    <property type="entry name" value="His_Phos_1"/>
    <property type="match status" value="1"/>
</dbReference>
<dbReference type="AlphaFoldDB" id="A0A516X8H8"/>
<dbReference type="Gene3D" id="3.40.50.1240">
    <property type="entry name" value="Phosphoglycerate mutase-like"/>
    <property type="match status" value="1"/>
</dbReference>
<evidence type="ECO:0000313" key="5">
    <source>
        <dbReference type="Proteomes" id="UP000317344"/>
    </source>
</evidence>
<feature type="active site" description="Tele-phosphohistidine intermediate" evidence="1">
    <location>
        <position position="28"/>
    </location>
</feature>
<evidence type="ECO:0000256" key="3">
    <source>
        <dbReference type="SAM" id="Phobius"/>
    </source>
</evidence>
<dbReference type="KEGG" id="toy:FO059_12805"/>
<dbReference type="GO" id="GO:0016791">
    <property type="term" value="F:phosphatase activity"/>
    <property type="evidence" value="ECO:0007669"/>
    <property type="project" value="TreeGrafter"/>
</dbReference>
<reference evidence="4 5" key="2">
    <citation type="submission" date="2019-07" db="EMBL/GenBank/DDBJ databases">
        <authorList>
            <person name="Huang Y."/>
        </authorList>
    </citation>
    <scope>NUCLEOTIDE SEQUENCE [LARGE SCALE GENOMIC DNA]</scope>
    <source>
        <strain evidence="4 5">HY188</strain>
    </source>
</reference>
<dbReference type="PANTHER" id="PTHR48100">
    <property type="entry name" value="BROAD-SPECIFICITY PHOSPHATASE YOR283W-RELATED"/>
    <property type="match status" value="1"/>
</dbReference>
<accession>A0A516X8H8</accession>
<keyword evidence="3" id="KW-0812">Transmembrane</keyword>
<dbReference type="CDD" id="cd07067">
    <property type="entry name" value="HP_PGM_like"/>
    <property type="match status" value="1"/>
</dbReference>
<dbReference type="InterPro" id="IPR013078">
    <property type="entry name" value="His_Pase_superF_clade-1"/>
</dbReference>
<proteinExistence type="predicted"/>
<reference evidence="4 5" key="1">
    <citation type="submission" date="2019-07" db="EMBL/GenBank/DDBJ databases">
        <title>Tomitella cavernea sp. nov., an actinomycete isolated from soil.</title>
        <authorList>
            <person name="Cheng J."/>
        </authorList>
    </citation>
    <scope>NUCLEOTIDE SEQUENCE [LARGE SCALE GENOMIC DNA]</scope>
    <source>
        <strain evidence="4 5">HY188</strain>
    </source>
</reference>
<dbReference type="OrthoDB" id="9781415at2"/>
<dbReference type="PANTHER" id="PTHR48100:SF62">
    <property type="entry name" value="GLUCOSYL-3-PHOSPHOGLYCERATE PHOSPHATASE"/>
    <property type="match status" value="1"/>
</dbReference>